<evidence type="ECO:0000256" key="4">
    <source>
        <dbReference type="ARBA" id="ARBA00022801"/>
    </source>
</evidence>
<dbReference type="EMBL" id="NAJN01001085">
    <property type="protein sequence ID" value="TKA65876.1"/>
    <property type="molecule type" value="Genomic_DNA"/>
</dbReference>
<dbReference type="Gene3D" id="1.50.10.10">
    <property type="match status" value="1"/>
</dbReference>
<protein>
    <recommendedName>
        <fullName evidence="11 12">Mannosyl-oligosaccharide glucosidase</fullName>
        <ecNumber evidence="11 12">3.2.1.106</ecNumber>
    </recommendedName>
    <alternativeName>
        <fullName evidence="12">Glucosidase I</fullName>
    </alternativeName>
</protein>
<evidence type="ECO:0000256" key="11">
    <source>
        <dbReference type="ARBA" id="ARBA00038888"/>
    </source>
</evidence>
<accession>A0A4U0WTC1</accession>
<gene>
    <name evidence="14" type="ORF">B0A49_06823</name>
</gene>
<evidence type="ECO:0000256" key="7">
    <source>
        <dbReference type="ARBA" id="ARBA00022989"/>
    </source>
</evidence>
<dbReference type="GO" id="GO:0006487">
    <property type="term" value="P:protein N-linked glycosylation"/>
    <property type="evidence" value="ECO:0007669"/>
    <property type="project" value="UniProtKB-UniRule"/>
</dbReference>
<comment type="subcellular location">
    <subcellularLocation>
        <location evidence="1 12">Endoplasmic reticulum membrane</location>
        <topology evidence="1 12">Single-pass type II membrane protein</topology>
    </subcellularLocation>
</comment>
<dbReference type="Proteomes" id="UP000308768">
    <property type="component" value="Unassembled WGS sequence"/>
</dbReference>
<evidence type="ECO:0000256" key="2">
    <source>
        <dbReference type="ARBA" id="ARBA00010833"/>
    </source>
</evidence>
<evidence type="ECO:0000256" key="5">
    <source>
        <dbReference type="ARBA" id="ARBA00022824"/>
    </source>
</evidence>
<dbReference type="SUPFAM" id="SSF48208">
    <property type="entry name" value="Six-hairpin glycosidases"/>
    <property type="match status" value="1"/>
</dbReference>
<organism evidence="14 15">
    <name type="scientific">Cryomyces minteri</name>
    <dbReference type="NCBI Taxonomy" id="331657"/>
    <lineage>
        <taxon>Eukaryota</taxon>
        <taxon>Fungi</taxon>
        <taxon>Dikarya</taxon>
        <taxon>Ascomycota</taxon>
        <taxon>Pezizomycotina</taxon>
        <taxon>Dothideomycetes</taxon>
        <taxon>Dothideomycetes incertae sedis</taxon>
        <taxon>Cryomyces</taxon>
    </lineage>
</organism>
<evidence type="ECO:0000256" key="12">
    <source>
        <dbReference type="RuleBase" id="RU369107"/>
    </source>
</evidence>
<evidence type="ECO:0000256" key="10">
    <source>
        <dbReference type="ARBA" id="ARBA00023295"/>
    </source>
</evidence>
<comment type="caution">
    <text evidence="14">The sequence shown here is derived from an EMBL/GenBank/DDBJ whole genome shotgun (WGS) entry which is preliminary data.</text>
</comment>
<evidence type="ECO:0000313" key="14">
    <source>
        <dbReference type="EMBL" id="TKA65876.1"/>
    </source>
</evidence>
<dbReference type="OrthoDB" id="410058at2759"/>
<sequence length="208" mass="23925">RIAEALQETDDVAEFKKIEEAILRNIDDLHWDEKAQTYCDATIDDYEESVHVCHKGYISIFPFMTGLLPPDSPRLKAVLDLIADPEELWSDHGIRSLSQKDEFYGTDENYWRSPVWMNMNYLIVDNLLTVAKAAGPHQKQARNMYTQLRKNLVDTVYESWKETGFAWEQYNPDTGAGQRTQHFTGWTSLVVKILGMPDLEGKGGHDEL</sequence>
<evidence type="ECO:0000313" key="15">
    <source>
        <dbReference type="Proteomes" id="UP000308768"/>
    </source>
</evidence>
<dbReference type="AlphaFoldDB" id="A0A4U0WTC1"/>
<comment type="similarity">
    <text evidence="2 12">Belongs to the glycosyl hydrolase 63 family.</text>
</comment>
<comment type="catalytic activity">
    <reaction evidence="12">
        <text>N(4)-(alpha-D-Glc-(1-&gt;2)-alpha-D-Glc-(1-&gt;3)-alpha-D-Glc-(1-&gt;3)-alpha-D-Man-(1-&gt;2)-alpha-D-Man-(1-&gt;2)-alpha-D-Man-(1-&gt;3)-[alpha-D-Man-(1-&gt;2)-alpha-D-Man-(1-&gt;3)-[alpha-D-Man-(1-&gt;2)-alpha-D-Man-(1-&gt;6)]-alpha-D-Man-(1-&gt;6)]-beta-D-Man-(1-&gt;4)-beta-D-GlcNAc-(1-&gt;4)-beta-D-GlcNAc)-L-asparaginyl-[protein] + H2O = N(4)-(alpha-D-Glc-(1-&gt;3)-alpha-D-Glc-(1-&gt;3)-alpha-D-Man-(1-&gt;2)-alpha-D-Man-(1-&gt;2)-alpha-D-Man-(1-&gt;3)-[alpha-D-Man-(1-&gt;2)-alpha-D-Man-(1-&gt;3)-[alpha-D-Man-(1-&gt;2)-alpha-D-Man-(1-&gt;6)]-alpha-D-Man-(1-&gt;6)]-beta-D-Man-(1-&gt;4)-beta-D-GlcNAc-(1-&gt;4)-beta-D-GlcNAc)-L-asparaginyl-[protein] + beta-D-glucose</text>
        <dbReference type="Rhea" id="RHEA:55988"/>
        <dbReference type="Rhea" id="RHEA-COMP:12806"/>
        <dbReference type="Rhea" id="RHEA-COMP:14355"/>
        <dbReference type="ChEBI" id="CHEBI:15377"/>
        <dbReference type="ChEBI" id="CHEBI:15903"/>
        <dbReference type="ChEBI" id="CHEBI:59082"/>
        <dbReference type="ChEBI" id="CHEBI:132537"/>
        <dbReference type="EC" id="3.2.1.106"/>
    </reaction>
</comment>
<evidence type="ECO:0000256" key="3">
    <source>
        <dbReference type="ARBA" id="ARBA00022692"/>
    </source>
</evidence>
<keyword evidence="10 12" id="KW-0326">Glycosidase</keyword>
<name>A0A4U0WTC1_9PEZI</name>
<dbReference type="EC" id="3.2.1.106" evidence="11 12"/>
<dbReference type="InterPro" id="IPR008928">
    <property type="entry name" value="6-hairpin_glycosidase_sf"/>
</dbReference>
<dbReference type="Pfam" id="PF03200">
    <property type="entry name" value="Glyco_hydro_63"/>
    <property type="match status" value="1"/>
</dbReference>
<dbReference type="InterPro" id="IPR004888">
    <property type="entry name" value="Glycoside_hydrolase_63"/>
</dbReference>
<evidence type="ECO:0000256" key="6">
    <source>
        <dbReference type="ARBA" id="ARBA00022968"/>
    </source>
</evidence>
<keyword evidence="9 12" id="KW-0325">Glycoprotein</keyword>
<dbReference type="GO" id="GO:0005789">
    <property type="term" value="C:endoplasmic reticulum membrane"/>
    <property type="evidence" value="ECO:0007669"/>
    <property type="project" value="UniProtKB-SubCell"/>
</dbReference>
<feature type="domain" description="Glycosyl hydrolase family 63 C-terminal" evidence="13">
    <location>
        <begin position="2"/>
        <end position="195"/>
    </location>
</feature>
<dbReference type="InterPro" id="IPR031335">
    <property type="entry name" value="Glyco_hydro_63_C"/>
</dbReference>
<dbReference type="PANTHER" id="PTHR10412">
    <property type="entry name" value="MANNOSYL-OLIGOSACCHARIDE GLUCOSIDASE"/>
    <property type="match status" value="1"/>
</dbReference>
<keyword evidence="7" id="KW-1133">Transmembrane helix</keyword>
<keyword evidence="3" id="KW-0812">Transmembrane</keyword>
<evidence type="ECO:0000259" key="13">
    <source>
        <dbReference type="Pfam" id="PF03200"/>
    </source>
</evidence>
<reference evidence="14 15" key="1">
    <citation type="submission" date="2017-03" db="EMBL/GenBank/DDBJ databases">
        <title>Genomes of endolithic fungi from Antarctica.</title>
        <authorList>
            <person name="Coleine C."/>
            <person name="Masonjones S."/>
            <person name="Stajich J.E."/>
        </authorList>
    </citation>
    <scope>NUCLEOTIDE SEQUENCE [LARGE SCALE GENOMIC DNA]</scope>
    <source>
        <strain evidence="14 15">CCFEE 5187</strain>
    </source>
</reference>
<feature type="non-terminal residue" evidence="14">
    <location>
        <position position="1"/>
    </location>
</feature>
<dbReference type="GO" id="GO:0009311">
    <property type="term" value="P:oligosaccharide metabolic process"/>
    <property type="evidence" value="ECO:0007669"/>
    <property type="project" value="UniProtKB-UniRule"/>
</dbReference>
<keyword evidence="6" id="KW-0735">Signal-anchor</keyword>
<keyword evidence="4 12" id="KW-0378">Hydrolase</keyword>
<evidence type="ECO:0000256" key="1">
    <source>
        <dbReference type="ARBA" id="ARBA00004648"/>
    </source>
</evidence>
<evidence type="ECO:0000256" key="9">
    <source>
        <dbReference type="ARBA" id="ARBA00023180"/>
    </source>
</evidence>
<dbReference type="STRING" id="331657.A0A4U0WTC1"/>
<comment type="function">
    <text evidence="12">Cleaves the distal alpha 1,2-linked glucose residue from the Glc(3)Man(9)GlcNAc(2) oligosaccharide precursor.</text>
</comment>
<comment type="pathway">
    <text evidence="12">Glycan metabolism; N-glycan degradation.</text>
</comment>
<keyword evidence="5 12" id="KW-0256">Endoplasmic reticulum</keyword>
<proteinExistence type="inferred from homology"/>
<keyword evidence="8" id="KW-0472">Membrane</keyword>
<keyword evidence="15" id="KW-1185">Reference proteome</keyword>
<dbReference type="InterPro" id="IPR012341">
    <property type="entry name" value="6hp_glycosidase-like_sf"/>
</dbReference>
<dbReference type="PANTHER" id="PTHR10412:SF11">
    <property type="entry name" value="MANNOSYL-OLIGOSACCHARIDE GLUCOSIDASE"/>
    <property type="match status" value="1"/>
</dbReference>
<dbReference type="GO" id="GO:0004573">
    <property type="term" value="F:Glc3Man9GlcNAc2 oligosaccharide glucosidase activity"/>
    <property type="evidence" value="ECO:0007669"/>
    <property type="project" value="UniProtKB-UniRule"/>
</dbReference>
<evidence type="ECO:0000256" key="8">
    <source>
        <dbReference type="ARBA" id="ARBA00023136"/>
    </source>
</evidence>